<protein>
    <submittedName>
        <fullName evidence="1">Uncharacterized protein</fullName>
    </submittedName>
</protein>
<dbReference type="EMBL" id="AM406670">
    <property type="protein sequence ID" value="CAL95105.1"/>
    <property type="molecule type" value="Genomic_DNA"/>
</dbReference>
<name>A1K8F0_AZOSB</name>
<dbReference type="RefSeq" id="WP_011766218.1">
    <property type="nucleotide sequence ID" value="NC_008702.1"/>
</dbReference>
<organism evidence="1 2">
    <name type="scientific">Azoarcus sp. (strain BH72)</name>
    <dbReference type="NCBI Taxonomy" id="418699"/>
    <lineage>
        <taxon>Bacteria</taxon>
        <taxon>Pseudomonadati</taxon>
        <taxon>Pseudomonadota</taxon>
        <taxon>Betaproteobacteria</taxon>
        <taxon>Rhodocyclales</taxon>
        <taxon>Zoogloeaceae</taxon>
        <taxon>Azoarcus</taxon>
    </lineage>
</organism>
<reference evidence="1 2" key="1">
    <citation type="journal article" date="2006" name="Nat. Biotechnol.">
        <title>Complete genome of the mutualistic, N2-fixing grass endophyte Azoarcus sp. strain BH72.</title>
        <authorList>
            <person name="Krause A."/>
            <person name="Ramakumar A."/>
            <person name="Bartels D."/>
            <person name="Battistoni F."/>
            <person name="Bekel T."/>
            <person name="Boch J."/>
            <person name="Boehm M."/>
            <person name="Friedrich F."/>
            <person name="Hurek T."/>
            <person name="Krause L."/>
            <person name="Linke B."/>
            <person name="McHardy A.C."/>
            <person name="Sarkar A."/>
            <person name="Schneiker S."/>
            <person name="Syed A.A."/>
            <person name="Thauer R."/>
            <person name="Vorhoelter F.-J."/>
            <person name="Weidner S."/>
            <person name="Puehler A."/>
            <person name="Reinhold-Hurek B."/>
            <person name="Kaiser O."/>
            <person name="Goesmann A."/>
        </authorList>
    </citation>
    <scope>NUCLEOTIDE SEQUENCE [LARGE SCALE GENOMIC DNA]</scope>
    <source>
        <strain evidence="1 2">BH72</strain>
    </source>
</reference>
<accession>A1K8F0</accession>
<dbReference type="Proteomes" id="UP000002588">
    <property type="component" value="Chromosome"/>
</dbReference>
<proteinExistence type="predicted"/>
<dbReference type="OrthoDB" id="5572076at2"/>
<evidence type="ECO:0000313" key="2">
    <source>
        <dbReference type="Proteomes" id="UP000002588"/>
    </source>
</evidence>
<dbReference type="AlphaFoldDB" id="A1K8F0"/>
<sequence length="106" mass="12538">MSEIIQFPRQDAGKSSDLEAVIDKALKTIPEKDREKIRFDLIKTVDSYDAFFTEWSLSLPAEGDETLKKQIYDIAHQEHDRKMRMLADIIRLKIQVLVAQYHQRRY</sequence>
<dbReference type="eggNOG" id="ENOG50340UB">
    <property type="taxonomic scope" value="Bacteria"/>
</dbReference>
<keyword evidence="2" id="KW-1185">Reference proteome</keyword>
<dbReference type="STRING" id="62928.azo2488"/>
<dbReference type="HOGENOM" id="CLU_2233363_0_0_4"/>
<dbReference type="KEGG" id="aoa:dqs_2641"/>
<dbReference type="KEGG" id="azo:azo2488"/>
<evidence type="ECO:0000313" key="1">
    <source>
        <dbReference type="EMBL" id="CAL95105.1"/>
    </source>
</evidence>
<gene>
    <name evidence="1" type="ordered locus">azo2488</name>
</gene>